<dbReference type="AlphaFoldDB" id="A0A1Z3N8P0"/>
<dbReference type="Proteomes" id="UP000197003">
    <property type="component" value="Chromosome"/>
</dbReference>
<proteinExistence type="predicted"/>
<keyword evidence="1" id="KW-0812">Transmembrane</keyword>
<evidence type="ECO:0000256" key="1">
    <source>
        <dbReference type="SAM" id="Phobius"/>
    </source>
</evidence>
<dbReference type="EMBL" id="CP020946">
    <property type="protein sequence ID" value="ASD63805.1"/>
    <property type="molecule type" value="Genomic_DNA"/>
</dbReference>
<accession>A0A1Z3N8P0</accession>
<gene>
    <name evidence="2" type="ORF">B9G79_09575</name>
</gene>
<protein>
    <submittedName>
        <fullName evidence="2">Uncharacterized protein</fullName>
    </submittedName>
</protein>
<keyword evidence="1" id="KW-0472">Membrane</keyword>
<dbReference type="OrthoDB" id="9342577at2"/>
<name>A0A1Z3N8P0_BDEBC</name>
<keyword evidence="1" id="KW-1133">Transmembrane helix</keyword>
<reference evidence="2 3" key="1">
    <citation type="submission" date="2017-04" db="EMBL/GenBank/DDBJ databases">
        <title>Whole genome sequence of Bdellovibrio bacteriovorus strain SSB218315.</title>
        <authorList>
            <person name="Oyedara O."/>
            <person name="Rodriguez-Perez M.A."/>
        </authorList>
    </citation>
    <scope>NUCLEOTIDE SEQUENCE [LARGE SCALE GENOMIC DNA]</scope>
    <source>
        <strain evidence="2 3">SSB218315</strain>
    </source>
</reference>
<feature type="transmembrane region" description="Helical" evidence="1">
    <location>
        <begin position="21"/>
        <end position="41"/>
    </location>
</feature>
<sequence length="181" mass="20703">MEHRLSGKNIYVKHLDIKTKGVFMKLMIAMLMMLPTLATAATEIVYNSSSNPYIPARGYVTAQQICLNANKDSFKVFVAQHTVETCESVKTDYSDSTRPKKVCVGRKMVTVPATTKTVSAFTKKEVCQKWNRNDSAYPRCVSSVMKDTMYSTSYTQYKYEQADWRRERPISSVNKYIETCK</sequence>
<organism evidence="2 3">
    <name type="scientific">Bdellovibrio bacteriovorus</name>
    <dbReference type="NCBI Taxonomy" id="959"/>
    <lineage>
        <taxon>Bacteria</taxon>
        <taxon>Pseudomonadati</taxon>
        <taxon>Bdellovibrionota</taxon>
        <taxon>Bdellovibrionia</taxon>
        <taxon>Bdellovibrionales</taxon>
        <taxon>Pseudobdellovibrionaceae</taxon>
        <taxon>Bdellovibrio</taxon>
    </lineage>
</organism>
<evidence type="ECO:0000313" key="2">
    <source>
        <dbReference type="EMBL" id="ASD63805.1"/>
    </source>
</evidence>
<evidence type="ECO:0000313" key="3">
    <source>
        <dbReference type="Proteomes" id="UP000197003"/>
    </source>
</evidence>